<dbReference type="InterPro" id="IPR029470">
    <property type="entry name" value="PDDEXK_4"/>
</dbReference>
<reference evidence="1 2" key="1">
    <citation type="submission" date="2021-01" db="EMBL/GenBank/DDBJ databases">
        <title>Tumebacillus sp. strain ITR2 16S ribosomal RNA gene Genome sequencing and assembly.</title>
        <authorList>
            <person name="Kang M."/>
        </authorList>
    </citation>
    <scope>NUCLEOTIDE SEQUENCE [LARGE SCALE GENOMIC DNA]</scope>
    <source>
        <strain evidence="1 2">ITR2</strain>
    </source>
</reference>
<gene>
    <name evidence="1" type="ORF">JJB07_04490</name>
</gene>
<accession>A0ABS1J6J4</accession>
<dbReference type="Proteomes" id="UP000602284">
    <property type="component" value="Unassembled WGS sequence"/>
</dbReference>
<dbReference type="RefSeq" id="WP_201631474.1">
    <property type="nucleotide sequence ID" value="NZ_JAEQNB010000001.1"/>
</dbReference>
<name>A0ABS1J6J4_9BACL</name>
<organism evidence="1 2">
    <name type="scientific">Tumebacillus amylolyticus</name>
    <dbReference type="NCBI Taxonomy" id="2801339"/>
    <lineage>
        <taxon>Bacteria</taxon>
        <taxon>Bacillati</taxon>
        <taxon>Bacillota</taxon>
        <taxon>Bacilli</taxon>
        <taxon>Bacillales</taxon>
        <taxon>Alicyclobacillaceae</taxon>
        <taxon>Tumebacillus</taxon>
    </lineage>
</organism>
<comment type="caution">
    <text evidence="1">The sequence shown here is derived from an EMBL/GenBank/DDBJ whole genome shotgun (WGS) entry which is preliminary data.</text>
</comment>
<protein>
    <submittedName>
        <fullName evidence="1">PD-(D/E)XK nuclease family protein</fullName>
    </submittedName>
</protein>
<evidence type="ECO:0000313" key="2">
    <source>
        <dbReference type="Proteomes" id="UP000602284"/>
    </source>
</evidence>
<evidence type="ECO:0000313" key="1">
    <source>
        <dbReference type="EMBL" id="MBL0385902.1"/>
    </source>
</evidence>
<keyword evidence="2" id="KW-1185">Reference proteome</keyword>
<proteinExistence type="predicted"/>
<dbReference type="Pfam" id="PF14281">
    <property type="entry name" value="PDDEXK_4"/>
    <property type="match status" value="1"/>
</dbReference>
<dbReference type="EMBL" id="JAEQNB010000001">
    <property type="protein sequence ID" value="MBL0385902.1"/>
    <property type="molecule type" value="Genomic_DNA"/>
</dbReference>
<sequence length="354" mass="41576">MRSLYARLYSLLANATAEAKEDFLTEILSSVLEEPATMTHFFSTLLSTTIVEPKHLRVLTQQTFEKLSTHQVDSRPDLVLTFEDGGTHHIAFLENKLDSVEGSDQLKRYADHLYEYEMRGYRTTLIYLTKHHDPKDRHLIVPTSSACRFKQVRWYEIYSWHAERTEGQRNHFLHYMEELELNNKRRFTPDLILGMQNLQVIWRLMEDCLGAEVHDALTASFKRPADQSNRTPHIRDNGRFLKCSYYDSYKLWVGCGFYFTKQDFPNVCVMIEVAPNAQDRNKVIDAMIEFCNDNPTWTGHDLDVPRSWASIRYEKPLSEFLTQEDQVSAIQDFFCECLKELVSFKQKHPDLPWV</sequence>